<keyword evidence="3" id="KW-1185">Reference proteome</keyword>
<protein>
    <submittedName>
        <fullName evidence="2">Uncharacterized protein DUF3296</fullName>
    </submittedName>
</protein>
<name>A0A317Q7D8_9ENTR</name>
<dbReference type="Proteomes" id="UP000246744">
    <property type="component" value="Unassembled WGS sequence"/>
</dbReference>
<proteinExistence type="predicted"/>
<gene>
    <name evidence="2" type="ORF">DES37_10134</name>
</gene>
<dbReference type="InterPro" id="IPR057271">
    <property type="entry name" value="YagK_YfjJ_C"/>
</dbReference>
<dbReference type="EMBL" id="QGTS01000001">
    <property type="protein sequence ID" value="PWW12471.1"/>
    <property type="molecule type" value="Genomic_DNA"/>
</dbReference>
<evidence type="ECO:0000313" key="3">
    <source>
        <dbReference type="Proteomes" id="UP000246744"/>
    </source>
</evidence>
<dbReference type="RefSeq" id="WP_110024424.1">
    <property type="nucleotide sequence ID" value="NZ_QGTS01000001.1"/>
</dbReference>
<reference evidence="2 3" key="1">
    <citation type="submission" date="2018-05" db="EMBL/GenBank/DDBJ databases">
        <title>Genomic Encyclopedia of Type Strains, Phase IV (KMG-IV): sequencing the most valuable type-strain genomes for metagenomic binning, comparative biology and taxonomic classification.</title>
        <authorList>
            <person name="Goeker M."/>
        </authorList>
    </citation>
    <scope>NUCLEOTIDE SEQUENCE [LARGE SCALE GENOMIC DNA]</scope>
    <source>
        <strain evidence="2 3">DSM 19579</strain>
    </source>
</reference>
<evidence type="ECO:0000259" key="1">
    <source>
        <dbReference type="Pfam" id="PF11726"/>
    </source>
</evidence>
<evidence type="ECO:0000313" key="2">
    <source>
        <dbReference type="EMBL" id="PWW12471.1"/>
    </source>
</evidence>
<dbReference type="AlphaFoldDB" id="A0A317Q7D8"/>
<dbReference type="Pfam" id="PF11726">
    <property type="entry name" value="YagK_YfjJ_C"/>
    <property type="match status" value="1"/>
</dbReference>
<sequence length="207" mass="24007">MNIYESEYGSHVKSYKEKIINAIKKSVKEHRRTLAIRVDLHDPVIQDNGDTISCNANTDSGSISRFTNSLKAKLAADEQRKRKEGKRVHPNTLRYAWVREFTQNGKRHFHLFLFLNKDAYYHLGDFNLDEDTLRTMITSAWCSALSLTTEEGQHLVQYPSNCKYTLNRDDILNDIYPGDLLNRIDYLTKVKSKNFDDGYRSFGCSNN</sequence>
<organism evidence="2 3">
    <name type="scientific">Mangrovibacter plantisponsor</name>
    <dbReference type="NCBI Taxonomy" id="451513"/>
    <lineage>
        <taxon>Bacteria</taxon>
        <taxon>Pseudomonadati</taxon>
        <taxon>Pseudomonadota</taxon>
        <taxon>Gammaproteobacteria</taxon>
        <taxon>Enterobacterales</taxon>
        <taxon>Enterobacteriaceae</taxon>
        <taxon>Mangrovibacter</taxon>
    </lineage>
</organism>
<accession>A0A317Q7D8</accession>
<dbReference type="OrthoDB" id="5701642at2"/>
<feature type="domain" description="YagK/YfjJ C-terminal" evidence="1">
    <location>
        <begin position="27"/>
        <end position="205"/>
    </location>
</feature>
<comment type="caution">
    <text evidence="2">The sequence shown here is derived from an EMBL/GenBank/DDBJ whole genome shotgun (WGS) entry which is preliminary data.</text>
</comment>